<organism evidence="3 4">
    <name type="scientific">Nocardia cyriacigeorgica</name>
    <dbReference type="NCBI Taxonomy" id="135487"/>
    <lineage>
        <taxon>Bacteria</taxon>
        <taxon>Bacillati</taxon>
        <taxon>Actinomycetota</taxon>
        <taxon>Actinomycetes</taxon>
        <taxon>Mycobacteriales</taxon>
        <taxon>Nocardiaceae</taxon>
        <taxon>Nocardia</taxon>
    </lineage>
</organism>
<name>A0A4U8WF14_9NOCA</name>
<feature type="region of interest" description="Disordered" evidence="1">
    <location>
        <begin position="1"/>
        <end position="24"/>
    </location>
</feature>
<dbReference type="AlphaFoldDB" id="A0A4U8WF14"/>
<evidence type="ECO:0000256" key="1">
    <source>
        <dbReference type="SAM" id="MobiDB-lite"/>
    </source>
</evidence>
<dbReference type="EMBL" id="LR215973">
    <property type="protein sequence ID" value="VFB00509.1"/>
    <property type="molecule type" value="Genomic_DNA"/>
</dbReference>
<feature type="compositionally biased region" description="Pro residues" evidence="1">
    <location>
        <begin position="1"/>
        <end position="19"/>
    </location>
</feature>
<evidence type="ECO:0000256" key="2">
    <source>
        <dbReference type="SAM" id="Phobius"/>
    </source>
</evidence>
<proteinExistence type="predicted"/>
<evidence type="ECO:0008006" key="5">
    <source>
        <dbReference type="Google" id="ProtNLM"/>
    </source>
</evidence>
<sequence>MSQYPPPPPGNYPSPPPGQYPAKPEYWQESPQRKGLAITALVLGILAALSFLTVVGGVLFGLFAVIFGVIAVIKAMRGRAGGAVMAWIGLVLGALAIVGAVVAGILYWGFAEETGFTDFYDCVSNAGNDQAKIDQCEREWNQRIEDKIGVTPTPGP</sequence>
<accession>A0A4U8WF14</accession>
<evidence type="ECO:0000313" key="3">
    <source>
        <dbReference type="EMBL" id="VFB00509.1"/>
    </source>
</evidence>
<feature type="transmembrane region" description="Helical" evidence="2">
    <location>
        <begin position="40"/>
        <end position="73"/>
    </location>
</feature>
<reference evidence="3 4" key="1">
    <citation type="submission" date="2019-02" db="EMBL/GenBank/DDBJ databases">
        <authorList>
            <consortium name="Pathogen Informatics"/>
        </authorList>
    </citation>
    <scope>NUCLEOTIDE SEQUENCE [LARGE SCALE GENOMIC DNA]</scope>
    <source>
        <strain evidence="3 4">3012STDY6756504</strain>
    </source>
</reference>
<dbReference type="RefSeq" id="WP_130918351.1">
    <property type="nucleotide sequence ID" value="NZ_JADLRK010000003.1"/>
</dbReference>
<dbReference type="Proteomes" id="UP000290439">
    <property type="component" value="Chromosome"/>
</dbReference>
<gene>
    <name evidence="3" type="ORF">NCTC10797_04305</name>
</gene>
<feature type="transmembrane region" description="Helical" evidence="2">
    <location>
        <begin position="85"/>
        <end position="110"/>
    </location>
</feature>
<protein>
    <recommendedName>
        <fullName evidence="5">DUF4190 domain-containing protein</fullName>
    </recommendedName>
</protein>
<keyword evidence="2" id="KW-1133">Transmembrane helix</keyword>
<keyword evidence="2" id="KW-0812">Transmembrane</keyword>
<keyword evidence="2" id="KW-0472">Membrane</keyword>
<evidence type="ECO:0000313" key="4">
    <source>
        <dbReference type="Proteomes" id="UP000290439"/>
    </source>
</evidence>